<gene>
    <name evidence="2" type="ORF">FM125_03830</name>
</gene>
<accession>A0A1R4IPM7</accession>
<reference evidence="2 3" key="1">
    <citation type="submission" date="2017-02" db="EMBL/GenBank/DDBJ databases">
        <authorList>
            <person name="Peterson S.W."/>
        </authorList>
    </citation>
    <scope>NUCLEOTIDE SEQUENCE [LARGE SCALE GENOMIC DNA]</scope>
    <source>
        <strain evidence="2 3">2B3F</strain>
    </source>
</reference>
<name>A0A1R4IPM7_9MICC</name>
<evidence type="ECO:0008006" key="4">
    <source>
        <dbReference type="Google" id="ProtNLM"/>
    </source>
</evidence>
<evidence type="ECO:0000256" key="1">
    <source>
        <dbReference type="SAM" id="MobiDB-lite"/>
    </source>
</evidence>
<proteinExistence type="predicted"/>
<evidence type="ECO:0000313" key="3">
    <source>
        <dbReference type="Proteomes" id="UP000196230"/>
    </source>
</evidence>
<dbReference type="EMBL" id="FUKP01000022">
    <property type="protein sequence ID" value="SJN21841.1"/>
    <property type="molecule type" value="Genomic_DNA"/>
</dbReference>
<feature type="region of interest" description="Disordered" evidence="1">
    <location>
        <begin position="36"/>
        <end position="115"/>
    </location>
</feature>
<dbReference type="AlphaFoldDB" id="A0A1R4IPM7"/>
<feature type="compositionally biased region" description="Polar residues" evidence="1">
    <location>
        <begin position="64"/>
        <end position="73"/>
    </location>
</feature>
<dbReference type="Proteomes" id="UP000196230">
    <property type="component" value="Unassembled WGS sequence"/>
</dbReference>
<feature type="compositionally biased region" description="Polar residues" evidence="1">
    <location>
        <begin position="44"/>
        <end position="54"/>
    </location>
</feature>
<dbReference type="RefSeq" id="WP_087133690.1">
    <property type="nucleotide sequence ID" value="NZ_FUKP01000022.1"/>
</dbReference>
<protein>
    <recommendedName>
        <fullName evidence="4">YtxH domain-containing protein</fullName>
    </recommendedName>
</protein>
<organism evidence="2 3">
    <name type="scientific">Micrococcus lylae</name>
    <dbReference type="NCBI Taxonomy" id="1273"/>
    <lineage>
        <taxon>Bacteria</taxon>
        <taxon>Bacillati</taxon>
        <taxon>Actinomycetota</taxon>
        <taxon>Actinomycetes</taxon>
        <taxon>Micrococcales</taxon>
        <taxon>Micrococcaceae</taxon>
        <taxon>Micrococcus</taxon>
    </lineage>
</organism>
<sequence length="115" mass="12306">MRLITLGVGAALGYFLGSREGRQNLNKMTNNAQKFWNDPKTQEKVSQVQGQATQKWEEAKSNEKVQNLTSTVQHKVDDAKGKVSGNGDSAVKADADVVSDPSTPMSSEGPAGAQN</sequence>
<evidence type="ECO:0000313" key="2">
    <source>
        <dbReference type="EMBL" id="SJN21841.1"/>
    </source>
</evidence>